<dbReference type="EMBL" id="JAINUL010000001">
    <property type="protein sequence ID" value="MCC0093939.1"/>
    <property type="molecule type" value="Genomic_DNA"/>
</dbReference>
<dbReference type="PROSITE" id="PS51077">
    <property type="entry name" value="HTH_ICLR"/>
    <property type="match status" value="1"/>
</dbReference>
<dbReference type="PROSITE" id="PS51078">
    <property type="entry name" value="ICLR_ED"/>
    <property type="match status" value="1"/>
</dbReference>
<dbReference type="InterPro" id="IPR050707">
    <property type="entry name" value="HTH_MetabolicPath_Reg"/>
</dbReference>
<proteinExistence type="predicted"/>
<feature type="region of interest" description="Disordered" evidence="4">
    <location>
        <begin position="420"/>
        <end position="444"/>
    </location>
</feature>
<dbReference type="Gene3D" id="3.30.450.40">
    <property type="match status" value="1"/>
</dbReference>
<dbReference type="Pfam" id="PF01614">
    <property type="entry name" value="IclR_C"/>
    <property type="match status" value="1"/>
</dbReference>
<gene>
    <name evidence="7" type="ORF">K7B10_03865</name>
</gene>
<comment type="caution">
    <text evidence="7">The sequence shown here is derived from an EMBL/GenBank/DDBJ whole genome shotgun (WGS) entry which is preliminary data.</text>
</comment>
<reference evidence="7 8" key="1">
    <citation type="submission" date="2021-08" db="EMBL/GenBank/DDBJ databases">
        <title>Genomic Architecture of Streptomyces flavotricini NGL1 and Streptomyces erythrochromogenes HMS4 With Differential Plant Beneficial attributes and laccase production capabilities.</title>
        <authorList>
            <person name="Salwan R."/>
            <person name="Kaur R."/>
            <person name="Sharma V."/>
        </authorList>
    </citation>
    <scope>NUCLEOTIDE SEQUENCE [LARGE SCALE GENOMIC DNA]</scope>
    <source>
        <strain evidence="7 8">NGL1</strain>
    </source>
</reference>
<evidence type="ECO:0000313" key="7">
    <source>
        <dbReference type="EMBL" id="MCC0093939.1"/>
    </source>
</evidence>
<evidence type="ECO:0000256" key="3">
    <source>
        <dbReference type="ARBA" id="ARBA00023163"/>
    </source>
</evidence>
<dbReference type="SUPFAM" id="SSF46785">
    <property type="entry name" value="Winged helix' DNA-binding domain"/>
    <property type="match status" value="1"/>
</dbReference>
<evidence type="ECO:0000256" key="2">
    <source>
        <dbReference type="ARBA" id="ARBA00023125"/>
    </source>
</evidence>
<dbReference type="Gene3D" id="1.10.10.10">
    <property type="entry name" value="Winged helix-like DNA-binding domain superfamily/Winged helix DNA-binding domain"/>
    <property type="match status" value="1"/>
</dbReference>
<evidence type="ECO:0008006" key="9">
    <source>
        <dbReference type="Google" id="ProtNLM"/>
    </source>
</evidence>
<feature type="domain" description="IclR-ED" evidence="6">
    <location>
        <begin position="238"/>
        <end position="435"/>
    </location>
</feature>
<keyword evidence="2" id="KW-0238">DNA-binding</keyword>
<dbReference type="PANTHER" id="PTHR30136">
    <property type="entry name" value="HELIX-TURN-HELIX TRANSCRIPTIONAL REGULATOR, ICLR FAMILY"/>
    <property type="match status" value="1"/>
</dbReference>
<keyword evidence="8" id="KW-1185">Reference proteome</keyword>
<protein>
    <recommendedName>
        <fullName evidence="9">IclR family transcriptional regulator</fullName>
    </recommendedName>
</protein>
<sequence>MEGAQFWFQYAAGAGSRTAARLLHLHHLARAEVDTARHWRALAEALPPDEGLPHLPEVPENLEEALGASVIWTSPPISTQDLTALTAVRGHGGRPPYRLPARLRRAVTALSRNVDQDQGEVFLLGPHVAVAVAQHARLNLLHLPDEANAWALQALRQPQPEHAGRGASEGRPAPVAMEAVHRALRVLEIVNRYSGGVSLAQIARETRLPQLVLARVMEQLVRANLAAPAAPGAYIAGRALLLTEAASGDGHGHVQETLAWVRDAVGAAVYVARYTDGEVCITQYADGPATPLVDEWVDFRAAAHASAVGKALLAQLGCDGRKDHLSRHRAARFTAHTITRQDELFHQLDTRRPGAPLLDLQEYAMGTVCAAVPITSGPNAECLALSIPAPDPHRLVQAARILQSEAAAVLLALIVGGTGPGPSRTAAEREEAAGEPGSILITAT</sequence>
<evidence type="ECO:0000259" key="6">
    <source>
        <dbReference type="PROSITE" id="PS51078"/>
    </source>
</evidence>
<keyword evidence="3" id="KW-0804">Transcription</keyword>
<evidence type="ECO:0000313" key="8">
    <source>
        <dbReference type="Proteomes" id="UP001520654"/>
    </source>
</evidence>
<dbReference type="InterPro" id="IPR036390">
    <property type="entry name" value="WH_DNA-bd_sf"/>
</dbReference>
<evidence type="ECO:0000256" key="1">
    <source>
        <dbReference type="ARBA" id="ARBA00023015"/>
    </source>
</evidence>
<dbReference type="InterPro" id="IPR036388">
    <property type="entry name" value="WH-like_DNA-bd_sf"/>
</dbReference>
<evidence type="ECO:0000256" key="4">
    <source>
        <dbReference type="SAM" id="MobiDB-lite"/>
    </source>
</evidence>
<dbReference type="SUPFAM" id="SSF55781">
    <property type="entry name" value="GAF domain-like"/>
    <property type="match status" value="1"/>
</dbReference>
<evidence type="ECO:0000259" key="5">
    <source>
        <dbReference type="PROSITE" id="PS51077"/>
    </source>
</evidence>
<dbReference type="InterPro" id="IPR005471">
    <property type="entry name" value="Tscrpt_reg_IclR_N"/>
</dbReference>
<accession>A0ABS8DZW7</accession>
<feature type="domain" description="HTH iclR-type" evidence="5">
    <location>
        <begin position="177"/>
        <end position="238"/>
    </location>
</feature>
<keyword evidence="1" id="KW-0805">Transcription regulation</keyword>
<dbReference type="InterPro" id="IPR014757">
    <property type="entry name" value="Tscrpt_reg_IclR_C"/>
</dbReference>
<organism evidence="7 8">
    <name type="scientific">Streptomyces flavotricini</name>
    <dbReference type="NCBI Taxonomy" id="66888"/>
    <lineage>
        <taxon>Bacteria</taxon>
        <taxon>Bacillati</taxon>
        <taxon>Actinomycetota</taxon>
        <taxon>Actinomycetes</taxon>
        <taxon>Kitasatosporales</taxon>
        <taxon>Streptomycetaceae</taxon>
        <taxon>Streptomyces</taxon>
    </lineage>
</organism>
<dbReference type="Proteomes" id="UP001520654">
    <property type="component" value="Unassembled WGS sequence"/>
</dbReference>
<dbReference type="InterPro" id="IPR029016">
    <property type="entry name" value="GAF-like_dom_sf"/>
</dbReference>
<name>A0ABS8DZW7_9ACTN</name>
<dbReference type="PANTHER" id="PTHR30136:SF24">
    <property type="entry name" value="HTH-TYPE TRANSCRIPTIONAL REPRESSOR ALLR"/>
    <property type="match status" value="1"/>
</dbReference>